<evidence type="ECO:0000313" key="2">
    <source>
        <dbReference type="Proteomes" id="UP001231189"/>
    </source>
</evidence>
<dbReference type="Gene3D" id="3.40.50.1820">
    <property type="entry name" value="alpha/beta hydrolase"/>
    <property type="match status" value="1"/>
</dbReference>
<comment type="caution">
    <text evidence="1">The sequence shown here is derived from an EMBL/GenBank/DDBJ whole genome shotgun (WGS) entry which is preliminary data.</text>
</comment>
<dbReference type="SUPFAM" id="SSF53474">
    <property type="entry name" value="alpha/beta-Hydrolases"/>
    <property type="match status" value="1"/>
</dbReference>
<evidence type="ECO:0000313" key="1">
    <source>
        <dbReference type="EMBL" id="KAK1617734.1"/>
    </source>
</evidence>
<gene>
    <name evidence="1" type="ORF">QYE76_023251</name>
</gene>
<keyword evidence="2" id="KW-1185">Reference proteome</keyword>
<dbReference type="AlphaFoldDB" id="A0AAD8VSL8"/>
<proteinExistence type="predicted"/>
<dbReference type="Proteomes" id="UP001231189">
    <property type="component" value="Unassembled WGS sequence"/>
</dbReference>
<dbReference type="PANTHER" id="PTHR42916:SF1">
    <property type="entry name" value="PROTEIN PHYLLO, CHLOROPLASTIC"/>
    <property type="match status" value="1"/>
</dbReference>
<reference evidence="1" key="1">
    <citation type="submission" date="2023-07" db="EMBL/GenBank/DDBJ databases">
        <title>A chromosome-level genome assembly of Lolium multiflorum.</title>
        <authorList>
            <person name="Chen Y."/>
            <person name="Copetti D."/>
            <person name="Kolliker R."/>
            <person name="Studer B."/>
        </authorList>
    </citation>
    <scope>NUCLEOTIDE SEQUENCE</scope>
    <source>
        <strain evidence="1">02402/16</strain>
        <tissue evidence="1">Leaf</tissue>
    </source>
</reference>
<sequence length="179" mass="20720">MSRQISGAILISGSPGLRHEVSRRRRSAIDKSRAQFLLSSGLEYFIETWYSGKMWASLRGHPQFDSLVRTRRKHSNITDLSKVLADSSVGRQKSLWEDLKDLKKPLLIVTGEKDVKFREISEQMCSEIRKHREREADCRDRQELCEMMVVPESGHAVHVENPLPLVRAIRKFLLKLHKT</sequence>
<name>A0AAD8VSL8_LOLMU</name>
<accession>A0AAD8VSL8</accession>
<protein>
    <submittedName>
        <fullName evidence="1">Uncharacterized protein</fullName>
    </submittedName>
</protein>
<organism evidence="1 2">
    <name type="scientific">Lolium multiflorum</name>
    <name type="common">Italian ryegrass</name>
    <name type="synonym">Lolium perenne subsp. multiflorum</name>
    <dbReference type="NCBI Taxonomy" id="4521"/>
    <lineage>
        <taxon>Eukaryota</taxon>
        <taxon>Viridiplantae</taxon>
        <taxon>Streptophyta</taxon>
        <taxon>Embryophyta</taxon>
        <taxon>Tracheophyta</taxon>
        <taxon>Spermatophyta</taxon>
        <taxon>Magnoliopsida</taxon>
        <taxon>Liliopsida</taxon>
        <taxon>Poales</taxon>
        <taxon>Poaceae</taxon>
        <taxon>BOP clade</taxon>
        <taxon>Pooideae</taxon>
        <taxon>Poodae</taxon>
        <taxon>Poeae</taxon>
        <taxon>Poeae Chloroplast Group 2 (Poeae type)</taxon>
        <taxon>Loliodinae</taxon>
        <taxon>Loliinae</taxon>
        <taxon>Lolium</taxon>
    </lineage>
</organism>
<dbReference type="PANTHER" id="PTHR42916">
    <property type="entry name" value="2-SUCCINYL-5-ENOLPYRUVYL-6-HYDROXY-3-CYCLOHEXENE-1-CARBOXYLATE SYNTHASE"/>
    <property type="match status" value="1"/>
</dbReference>
<dbReference type="InterPro" id="IPR029058">
    <property type="entry name" value="AB_hydrolase_fold"/>
</dbReference>
<dbReference type="EMBL" id="JAUUTY010000006">
    <property type="protein sequence ID" value="KAK1617734.1"/>
    <property type="molecule type" value="Genomic_DNA"/>
</dbReference>